<evidence type="ECO:0008006" key="2">
    <source>
        <dbReference type="Google" id="ProtNLM"/>
    </source>
</evidence>
<name>X1LRM8_9ZZZZ</name>
<dbReference type="InterPro" id="IPR036249">
    <property type="entry name" value="Thioredoxin-like_sf"/>
</dbReference>
<dbReference type="EMBL" id="BARV01008805">
    <property type="protein sequence ID" value="GAI08451.1"/>
    <property type="molecule type" value="Genomic_DNA"/>
</dbReference>
<dbReference type="SUPFAM" id="SSF52833">
    <property type="entry name" value="Thioredoxin-like"/>
    <property type="match status" value="1"/>
</dbReference>
<proteinExistence type="predicted"/>
<evidence type="ECO:0000313" key="1">
    <source>
        <dbReference type="EMBL" id="GAI08451.1"/>
    </source>
</evidence>
<dbReference type="AlphaFoldDB" id="X1LRM8"/>
<protein>
    <recommendedName>
        <fullName evidence="2">Thioredoxin-like fold domain-containing protein</fullName>
    </recommendedName>
</protein>
<accession>X1LRM8</accession>
<comment type="caution">
    <text evidence="1">The sequence shown here is derived from an EMBL/GenBank/DDBJ whole genome shotgun (WGS) entry which is preliminary data.</text>
</comment>
<gene>
    <name evidence="1" type="ORF">S06H3_17587</name>
</gene>
<sequence length="87" mass="9666">MIKDKLIILSAKGCVPCSVLEKKVGDKIPIYDITEDDDAYNLAQETEITGVPTVLKKDNNKWSKCNISSKDGEIRIECNGQVQLLLN</sequence>
<organism evidence="1">
    <name type="scientific">marine sediment metagenome</name>
    <dbReference type="NCBI Taxonomy" id="412755"/>
    <lineage>
        <taxon>unclassified sequences</taxon>
        <taxon>metagenomes</taxon>
        <taxon>ecological metagenomes</taxon>
    </lineage>
</organism>
<reference evidence="1" key="1">
    <citation type="journal article" date="2014" name="Front. Microbiol.">
        <title>High frequency of phylogenetically diverse reductive dehalogenase-homologous genes in deep subseafloor sedimentary metagenomes.</title>
        <authorList>
            <person name="Kawai M."/>
            <person name="Futagami T."/>
            <person name="Toyoda A."/>
            <person name="Takaki Y."/>
            <person name="Nishi S."/>
            <person name="Hori S."/>
            <person name="Arai W."/>
            <person name="Tsubouchi T."/>
            <person name="Morono Y."/>
            <person name="Uchiyama I."/>
            <person name="Ito T."/>
            <person name="Fujiyama A."/>
            <person name="Inagaki F."/>
            <person name="Takami H."/>
        </authorList>
    </citation>
    <scope>NUCLEOTIDE SEQUENCE</scope>
    <source>
        <strain evidence="1">Expedition CK06-06</strain>
    </source>
</reference>